<evidence type="ECO:0000256" key="3">
    <source>
        <dbReference type="ARBA" id="ARBA00023012"/>
    </source>
</evidence>
<dbReference type="Gene3D" id="3.30.450.20">
    <property type="entry name" value="PAS domain"/>
    <property type="match status" value="1"/>
</dbReference>
<protein>
    <submittedName>
        <fullName evidence="6">Diguanylate cyclase</fullName>
    </submittedName>
</protein>
<dbReference type="Pfam" id="PF08448">
    <property type="entry name" value="PAS_4"/>
    <property type="match status" value="1"/>
</dbReference>
<dbReference type="PANTHER" id="PTHR24421:SF58">
    <property type="entry name" value="SIGNAL TRANSDUCTION HISTIDINE-PROTEIN KINASE_PHOSPHATASE UHPB"/>
    <property type="match status" value="1"/>
</dbReference>
<dbReference type="Pfam" id="PF07730">
    <property type="entry name" value="HisKA_3"/>
    <property type="match status" value="1"/>
</dbReference>
<evidence type="ECO:0000259" key="5">
    <source>
        <dbReference type="PROSITE" id="PS50109"/>
    </source>
</evidence>
<evidence type="ECO:0000313" key="7">
    <source>
        <dbReference type="Proteomes" id="UP000057737"/>
    </source>
</evidence>
<dbReference type="InterPro" id="IPR013656">
    <property type="entry name" value="PAS_4"/>
</dbReference>
<dbReference type="InterPro" id="IPR003594">
    <property type="entry name" value="HATPase_dom"/>
</dbReference>
<dbReference type="GO" id="GO:0000155">
    <property type="term" value="F:phosphorelay sensor kinase activity"/>
    <property type="evidence" value="ECO:0007669"/>
    <property type="project" value="InterPro"/>
</dbReference>
<keyword evidence="3" id="KW-0902">Two-component regulatory system</keyword>
<dbReference type="Gene3D" id="3.30.565.10">
    <property type="entry name" value="Histidine kinase-like ATPase, C-terminal domain"/>
    <property type="match status" value="1"/>
</dbReference>
<dbReference type="GO" id="GO:0046983">
    <property type="term" value="F:protein dimerization activity"/>
    <property type="evidence" value="ECO:0007669"/>
    <property type="project" value="InterPro"/>
</dbReference>
<accession>A0A109K3X3</accession>
<dbReference type="SUPFAM" id="SSF55874">
    <property type="entry name" value="ATPase domain of HSP90 chaperone/DNA topoisomerase II/histidine kinase"/>
    <property type="match status" value="1"/>
</dbReference>
<dbReference type="PANTHER" id="PTHR24421">
    <property type="entry name" value="NITRATE/NITRITE SENSOR PROTEIN NARX-RELATED"/>
    <property type="match status" value="1"/>
</dbReference>
<dbReference type="SMART" id="SM00387">
    <property type="entry name" value="HATPase_c"/>
    <property type="match status" value="1"/>
</dbReference>
<gene>
    <name evidence="6" type="ORF">AS156_29895</name>
</gene>
<dbReference type="CDD" id="cd16917">
    <property type="entry name" value="HATPase_UhpB-NarQ-NarX-like"/>
    <property type="match status" value="1"/>
</dbReference>
<dbReference type="InterPro" id="IPR035965">
    <property type="entry name" value="PAS-like_dom_sf"/>
</dbReference>
<dbReference type="SUPFAM" id="SSF55785">
    <property type="entry name" value="PYP-like sensor domain (PAS domain)"/>
    <property type="match status" value="1"/>
</dbReference>
<feature type="compositionally biased region" description="Basic residues" evidence="4">
    <location>
        <begin position="382"/>
        <end position="394"/>
    </location>
</feature>
<proteinExistence type="predicted"/>
<dbReference type="PROSITE" id="PS50109">
    <property type="entry name" value="HIS_KIN"/>
    <property type="match status" value="1"/>
</dbReference>
<evidence type="ECO:0000256" key="2">
    <source>
        <dbReference type="ARBA" id="ARBA00022777"/>
    </source>
</evidence>
<organism evidence="6 7">
    <name type="scientific">Bradyrhizobium macuxiense</name>
    <dbReference type="NCBI Taxonomy" id="1755647"/>
    <lineage>
        <taxon>Bacteria</taxon>
        <taxon>Pseudomonadati</taxon>
        <taxon>Pseudomonadota</taxon>
        <taxon>Alphaproteobacteria</taxon>
        <taxon>Hyphomicrobiales</taxon>
        <taxon>Nitrobacteraceae</taxon>
        <taxon>Bradyrhizobium</taxon>
    </lineage>
</organism>
<dbReference type="AlphaFoldDB" id="A0A109K3X3"/>
<dbReference type="InterPro" id="IPR000014">
    <property type="entry name" value="PAS"/>
</dbReference>
<keyword evidence="2" id="KW-0418">Kinase</keyword>
<feature type="region of interest" description="Disordered" evidence="4">
    <location>
        <begin position="382"/>
        <end position="402"/>
    </location>
</feature>
<dbReference type="CDD" id="cd00130">
    <property type="entry name" value="PAS"/>
    <property type="match status" value="1"/>
</dbReference>
<evidence type="ECO:0000256" key="4">
    <source>
        <dbReference type="SAM" id="MobiDB-lite"/>
    </source>
</evidence>
<keyword evidence="1" id="KW-0808">Transferase</keyword>
<dbReference type="NCBIfam" id="TIGR00229">
    <property type="entry name" value="sensory_box"/>
    <property type="match status" value="1"/>
</dbReference>
<feature type="domain" description="Histidine kinase" evidence="5">
    <location>
        <begin position="279"/>
        <end position="376"/>
    </location>
</feature>
<dbReference type="Gene3D" id="1.20.5.1930">
    <property type="match status" value="1"/>
</dbReference>
<reference evidence="6 7" key="1">
    <citation type="submission" date="2015-11" db="EMBL/GenBank/DDBJ databases">
        <title>Draft Genome Sequence of the Strain BR 10303 (Bradyrhizobium sp.) isolated from nodules of Centrolobium paraense.</title>
        <authorList>
            <person name="Zelli J.E."/>
            <person name="Simoes-Araujo J.L."/>
            <person name="Barauna A.C."/>
            <person name="Silva K."/>
        </authorList>
    </citation>
    <scope>NUCLEOTIDE SEQUENCE [LARGE SCALE GENOMIC DNA]</scope>
    <source>
        <strain evidence="6 7">BR 10303</strain>
    </source>
</reference>
<dbReference type="InterPro" id="IPR011712">
    <property type="entry name" value="Sig_transdc_His_kin_sub3_dim/P"/>
</dbReference>
<evidence type="ECO:0000256" key="1">
    <source>
        <dbReference type="ARBA" id="ARBA00022679"/>
    </source>
</evidence>
<dbReference type="InterPro" id="IPR050482">
    <property type="entry name" value="Sensor_HK_TwoCompSys"/>
</dbReference>
<keyword evidence="7" id="KW-1185">Reference proteome</keyword>
<dbReference type="InterPro" id="IPR005467">
    <property type="entry name" value="His_kinase_dom"/>
</dbReference>
<dbReference type="GO" id="GO:0016020">
    <property type="term" value="C:membrane"/>
    <property type="evidence" value="ECO:0007669"/>
    <property type="project" value="InterPro"/>
</dbReference>
<evidence type="ECO:0000313" key="6">
    <source>
        <dbReference type="EMBL" id="KWV60158.1"/>
    </source>
</evidence>
<sequence length="402" mass="43541">MKPHGVPASVSDRTSLGNWLRIGSQGPIDGLYWMCSADLLFAVRPSFRGHFTYEGINPAFESQLGVSSEDVRDADIYDCMSGDDARSVCKALRAGLAEGTEVRVRQRLTLGGSPRTMETTVTPIVDRAIGGVVRLIGSHRDVRNDPFGNAARCADGLNTSVGLSSIQDGIQQRIASDLHDSTCQHLIAASLGLMRVRSNLGDAASAQRLCDDIDASIDEAIREIRAFAYLLHPRNLAGEGLKATIERYSQGFSARTSLRVTVNIVPDVDRLPYETKRTLLRVVQEALTNVFRHAKATEVAIAIGMTDGHFRLTVSDNGRGLPPNPGRRSGSAVSIGVGILAMRARLREIGGSLDIQSNRMAPHSGTILCAVFPHALTASRRNRRRTANIVKARRGTQSAKEH</sequence>
<name>A0A109K3X3_9BRAD</name>
<dbReference type="Pfam" id="PF02518">
    <property type="entry name" value="HATPase_c"/>
    <property type="match status" value="1"/>
</dbReference>
<dbReference type="EMBL" id="LNCU01000022">
    <property type="protein sequence ID" value="KWV60158.1"/>
    <property type="molecule type" value="Genomic_DNA"/>
</dbReference>
<dbReference type="InterPro" id="IPR036890">
    <property type="entry name" value="HATPase_C_sf"/>
</dbReference>
<comment type="caution">
    <text evidence="6">The sequence shown here is derived from an EMBL/GenBank/DDBJ whole genome shotgun (WGS) entry which is preliminary data.</text>
</comment>
<dbReference type="Proteomes" id="UP000057737">
    <property type="component" value="Unassembled WGS sequence"/>
</dbReference>